<dbReference type="Gene3D" id="3.30.70.360">
    <property type="match status" value="1"/>
</dbReference>
<keyword evidence="6" id="KW-1185">Reference proteome</keyword>
<dbReference type="SUPFAM" id="SSF55031">
    <property type="entry name" value="Bacterial exopeptidase dimerisation domain"/>
    <property type="match status" value="1"/>
</dbReference>
<dbReference type="InterPro" id="IPR002933">
    <property type="entry name" value="Peptidase_M20"/>
</dbReference>
<dbReference type="EMBL" id="CP021455">
    <property type="protein sequence ID" value="ARU04946.1"/>
    <property type="molecule type" value="Genomic_DNA"/>
</dbReference>
<accession>A0A1Y0EMY4</accession>
<dbReference type="InterPro" id="IPR017439">
    <property type="entry name" value="Amidohydrolase"/>
</dbReference>
<evidence type="ECO:0000259" key="4">
    <source>
        <dbReference type="Pfam" id="PF07687"/>
    </source>
</evidence>
<dbReference type="PANTHER" id="PTHR11014">
    <property type="entry name" value="PEPTIDASE M20 FAMILY MEMBER"/>
    <property type="match status" value="1"/>
</dbReference>
<feature type="binding site" evidence="2">
    <location>
        <position position="147"/>
    </location>
    <ligand>
        <name>Mn(2+)</name>
        <dbReference type="ChEBI" id="CHEBI:29035"/>
        <label>2</label>
    </ligand>
</feature>
<gene>
    <name evidence="5" type="ORF">CCO03_09880</name>
</gene>
<feature type="binding site" evidence="2">
    <location>
        <position position="149"/>
    </location>
    <ligand>
        <name>Mn(2+)</name>
        <dbReference type="ChEBI" id="CHEBI:29035"/>
        <label>2</label>
    </ligand>
</feature>
<feature type="binding site" evidence="2">
    <location>
        <position position="219"/>
    </location>
    <ligand>
        <name>Mn(2+)</name>
        <dbReference type="ChEBI" id="CHEBI:29035"/>
        <label>2</label>
    </ligand>
</feature>
<dbReference type="SUPFAM" id="SSF53187">
    <property type="entry name" value="Zn-dependent exopeptidases"/>
    <property type="match status" value="1"/>
</dbReference>
<keyword evidence="3" id="KW-0732">Signal</keyword>
<dbReference type="KEGG" id="cser:CCO03_09880"/>
<dbReference type="PIRSF" id="PIRSF005962">
    <property type="entry name" value="Pept_M20D_amidohydro"/>
    <property type="match status" value="1"/>
</dbReference>
<dbReference type="Gene3D" id="3.40.630.10">
    <property type="entry name" value="Zn peptidases"/>
    <property type="match status" value="1"/>
</dbReference>
<sequence length="451" mass="47284">MTRLPHALSFSLSPVMLAAALALTPGLASAQALSPEQIQQLGQRAQAVQPKMVAWRRDIHQHPELSGQEVRTAKLVADHLRALGLEVRTGVGGTGVVGLLRGGKPGKVVALRADMDALPVLEQTGLPFASKVTAKNFGKDSPVMHACGHDGHTAILMGVAEVLAGMKAEIPGTVKFIFQPAEEGRSEDPKHEHETFGAKAMIADGVLDNPKVDAIFGLHLAPRPALGAIGYRIGSMMAGADGFKINVTGKQTHGSQPWSGIDPIAASAQIVSGLQTVVSRQLDITKAPAVVTIGAINGGNRENIIPDKVEMLGTLRTFNQDMRTDAKQRIAHMVSTIASASGATAQVTFSNVAYPPTENPAELSGHAVPVLQAVTGGKAEVIPLVSGSEDFSDFQLKVPGFFFILGAPPKDRTPAPNHSPLFDFDEAAMPTGAQALSALALDQLTRLASAR</sequence>
<feature type="binding site" evidence="2">
    <location>
        <position position="183"/>
    </location>
    <ligand>
        <name>Mn(2+)</name>
        <dbReference type="ChEBI" id="CHEBI:29035"/>
        <label>2</label>
    </ligand>
</feature>
<dbReference type="RefSeq" id="WP_087280518.1">
    <property type="nucleotide sequence ID" value="NZ_CP021455.1"/>
</dbReference>
<organism evidence="5 6">
    <name type="scientific">Comamonas serinivorans</name>
    <dbReference type="NCBI Taxonomy" id="1082851"/>
    <lineage>
        <taxon>Bacteria</taxon>
        <taxon>Pseudomonadati</taxon>
        <taxon>Pseudomonadota</taxon>
        <taxon>Betaproteobacteria</taxon>
        <taxon>Burkholderiales</taxon>
        <taxon>Comamonadaceae</taxon>
        <taxon>Comamonas</taxon>
    </lineage>
</organism>
<dbReference type="Pfam" id="PF07687">
    <property type="entry name" value="M20_dimer"/>
    <property type="match status" value="1"/>
</dbReference>
<dbReference type="GO" id="GO:0050118">
    <property type="term" value="F:N-acetyldiaminopimelate deacetylase activity"/>
    <property type="evidence" value="ECO:0007669"/>
    <property type="project" value="UniProtKB-ARBA"/>
</dbReference>
<dbReference type="AlphaFoldDB" id="A0A1Y0EMY4"/>
<evidence type="ECO:0000256" key="2">
    <source>
        <dbReference type="PIRSR" id="PIRSR005962-1"/>
    </source>
</evidence>
<evidence type="ECO:0000313" key="6">
    <source>
        <dbReference type="Proteomes" id="UP000196138"/>
    </source>
</evidence>
<dbReference type="Pfam" id="PF01546">
    <property type="entry name" value="Peptidase_M20"/>
    <property type="match status" value="1"/>
</dbReference>
<comment type="cofactor">
    <cofactor evidence="2">
        <name>Mn(2+)</name>
        <dbReference type="ChEBI" id="CHEBI:29035"/>
    </cofactor>
    <text evidence="2">The Mn(2+) ion enhances activity.</text>
</comment>
<dbReference type="PANTHER" id="PTHR11014:SF63">
    <property type="entry name" value="METALLOPEPTIDASE, PUTATIVE (AFU_ORTHOLOGUE AFUA_6G09600)-RELATED"/>
    <property type="match status" value="1"/>
</dbReference>
<keyword evidence="2" id="KW-0464">Manganese</keyword>
<keyword evidence="1 5" id="KW-0378">Hydrolase</keyword>
<feature type="binding site" evidence="2">
    <location>
        <position position="418"/>
    </location>
    <ligand>
        <name>Mn(2+)</name>
        <dbReference type="ChEBI" id="CHEBI:29035"/>
        <label>2</label>
    </ligand>
</feature>
<reference evidence="5 6" key="1">
    <citation type="submission" date="2017-05" db="EMBL/GenBank/DDBJ databases">
        <authorList>
            <person name="Song R."/>
            <person name="Chenine A.L."/>
            <person name="Ruprecht R.M."/>
        </authorList>
    </citation>
    <scope>NUCLEOTIDE SEQUENCE [LARGE SCALE GENOMIC DNA]</scope>
    <source>
        <strain evidence="5 6">DSM 26136</strain>
    </source>
</reference>
<dbReference type="GO" id="GO:0046872">
    <property type="term" value="F:metal ion binding"/>
    <property type="evidence" value="ECO:0007669"/>
    <property type="project" value="UniProtKB-KW"/>
</dbReference>
<evidence type="ECO:0000313" key="5">
    <source>
        <dbReference type="EMBL" id="ARU04946.1"/>
    </source>
</evidence>
<keyword evidence="2" id="KW-0479">Metal-binding</keyword>
<evidence type="ECO:0000256" key="3">
    <source>
        <dbReference type="SAM" id="SignalP"/>
    </source>
</evidence>
<dbReference type="InterPro" id="IPR036264">
    <property type="entry name" value="Bact_exopeptidase_dim_dom"/>
</dbReference>
<feature type="signal peptide" evidence="3">
    <location>
        <begin position="1"/>
        <end position="30"/>
    </location>
</feature>
<feature type="chain" id="PRO_5012688454" evidence="3">
    <location>
        <begin position="31"/>
        <end position="451"/>
    </location>
</feature>
<evidence type="ECO:0000256" key="1">
    <source>
        <dbReference type="ARBA" id="ARBA00022801"/>
    </source>
</evidence>
<dbReference type="OrthoDB" id="8875216at2"/>
<dbReference type="GO" id="GO:0019877">
    <property type="term" value="P:diaminopimelate biosynthetic process"/>
    <property type="evidence" value="ECO:0007669"/>
    <property type="project" value="UniProtKB-ARBA"/>
</dbReference>
<name>A0A1Y0EMY4_9BURK</name>
<protein>
    <submittedName>
        <fullName evidence="5">N-acyl-L-amino acid amidohydrolase</fullName>
    </submittedName>
</protein>
<dbReference type="InterPro" id="IPR011650">
    <property type="entry name" value="Peptidase_M20_dimer"/>
</dbReference>
<dbReference type="NCBIfam" id="TIGR01891">
    <property type="entry name" value="amidohydrolases"/>
    <property type="match status" value="1"/>
</dbReference>
<dbReference type="FunFam" id="3.30.70.360:FF:000001">
    <property type="entry name" value="N-acetyldiaminopimelate deacetylase"/>
    <property type="match status" value="1"/>
</dbReference>
<proteinExistence type="predicted"/>
<feature type="domain" description="Peptidase M20 dimerisation" evidence="4">
    <location>
        <begin position="239"/>
        <end position="338"/>
    </location>
</feature>
<dbReference type="Proteomes" id="UP000196138">
    <property type="component" value="Chromosome"/>
</dbReference>